<evidence type="ECO:0000259" key="2">
    <source>
        <dbReference type="Pfam" id="PF05239"/>
    </source>
</evidence>
<dbReference type="Gene3D" id="2.30.30.240">
    <property type="entry name" value="PRC-barrel domain"/>
    <property type="match status" value="2"/>
</dbReference>
<keyword evidence="1" id="KW-0732">Signal</keyword>
<name>B1ZNI2_OPITP</name>
<dbReference type="SUPFAM" id="SSF50346">
    <property type="entry name" value="PRC-barrel domain"/>
    <property type="match status" value="1"/>
</dbReference>
<feature type="domain" description="PRC-barrel" evidence="2">
    <location>
        <begin position="55"/>
        <end position="114"/>
    </location>
</feature>
<organism evidence="3 4">
    <name type="scientific">Opitutus terrae (strain DSM 11246 / JCM 15787 / PB90-1)</name>
    <dbReference type="NCBI Taxonomy" id="452637"/>
    <lineage>
        <taxon>Bacteria</taxon>
        <taxon>Pseudomonadati</taxon>
        <taxon>Verrucomicrobiota</taxon>
        <taxon>Opitutia</taxon>
        <taxon>Opitutales</taxon>
        <taxon>Opitutaceae</taxon>
        <taxon>Opitutus</taxon>
    </lineage>
</organism>
<dbReference type="Pfam" id="PF05239">
    <property type="entry name" value="PRC"/>
    <property type="match status" value="2"/>
</dbReference>
<dbReference type="InterPro" id="IPR011033">
    <property type="entry name" value="PRC_barrel-like_sf"/>
</dbReference>
<sequence length="389" mass="41792">MKTKIPPSLTFSFAVALCVASAAPAFAAGATAAAEKKSGTDGVTAAQHQLAGQSAQKLIGQDVRNPAGEGLGQVKDLVIDARAGQLVYALVSSGGLLGVGERIRAVPFAAFKDTYRADGDLVLPIDRTAWNNLAAIRETEIDTLLSEARASTLFSQFGLEWKDETKRLRRDAKAAGADTDSTPKLMRVAKLTGKDVVNAGQEVGKIEDIVLNFESRRASVLLDPNDDYTGSNQKFIVDFSQLSRSLDVPEKLTTVLTKADFARATPMQDDWWMMSSGYPYIWTGYSMVGGPGYAAAVTGAERAMGTAEERRAGQANARPSVEVIRDALRRDERIGEAARDVSVEQRKDKLVVTGTVPSAQAKRQIGDRLAELALGWEVDNELTVRSVGE</sequence>
<keyword evidence="4" id="KW-1185">Reference proteome</keyword>
<feature type="chain" id="PRO_5002774807" evidence="1">
    <location>
        <begin position="28"/>
        <end position="389"/>
    </location>
</feature>
<dbReference type="Proteomes" id="UP000007013">
    <property type="component" value="Chromosome"/>
</dbReference>
<evidence type="ECO:0000313" key="3">
    <source>
        <dbReference type="EMBL" id="ACB74416.1"/>
    </source>
</evidence>
<feature type="domain" description="PRC-barrel" evidence="2">
    <location>
        <begin position="185"/>
        <end position="240"/>
    </location>
</feature>
<feature type="signal peptide" evidence="1">
    <location>
        <begin position="1"/>
        <end position="27"/>
    </location>
</feature>
<protein>
    <submittedName>
        <fullName evidence="3">PRC-barrel domain protein</fullName>
    </submittedName>
</protein>
<dbReference type="AlphaFoldDB" id="B1ZNI2"/>
<dbReference type="eggNOG" id="COG1873">
    <property type="taxonomic scope" value="Bacteria"/>
</dbReference>
<dbReference type="PANTHER" id="PTHR36505:SF1">
    <property type="entry name" value="BLR1072 PROTEIN"/>
    <property type="match status" value="1"/>
</dbReference>
<dbReference type="InterPro" id="IPR027275">
    <property type="entry name" value="PRC-brl_dom"/>
</dbReference>
<accession>B1ZNI2</accession>
<dbReference type="KEGG" id="ote:Oter_1128"/>
<dbReference type="RefSeq" id="WP_012373954.1">
    <property type="nucleotide sequence ID" value="NC_010571.1"/>
</dbReference>
<gene>
    <name evidence="3" type="ordered locus">Oter_1128</name>
</gene>
<evidence type="ECO:0000313" key="4">
    <source>
        <dbReference type="Proteomes" id="UP000007013"/>
    </source>
</evidence>
<proteinExistence type="predicted"/>
<evidence type="ECO:0000256" key="1">
    <source>
        <dbReference type="SAM" id="SignalP"/>
    </source>
</evidence>
<dbReference type="PANTHER" id="PTHR36505">
    <property type="entry name" value="BLR1072 PROTEIN"/>
    <property type="match status" value="1"/>
</dbReference>
<dbReference type="EMBL" id="CP001032">
    <property type="protein sequence ID" value="ACB74416.1"/>
    <property type="molecule type" value="Genomic_DNA"/>
</dbReference>
<dbReference type="OrthoDB" id="286778at2"/>
<dbReference type="HOGENOM" id="CLU_709480_0_0_0"/>
<reference evidence="3 4" key="1">
    <citation type="journal article" date="2011" name="J. Bacteriol.">
        <title>Genome sequence of the verrucomicrobium Opitutus terrae PB90-1, an abundant inhabitant of rice paddy soil ecosystems.</title>
        <authorList>
            <person name="van Passel M.W."/>
            <person name="Kant R."/>
            <person name="Palva A."/>
            <person name="Copeland A."/>
            <person name="Lucas S."/>
            <person name="Lapidus A."/>
            <person name="Glavina del Rio T."/>
            <person name="Pitluck S."/>
            <person name="Goltsman E."/>
            <person name="Clum A."/>
            <person name="Sun H."/>
            <person name="Schmutz J."/>
            <person name="Larimer F.W."/>
            <person name="Land M.L."/>
            <person name="Hauser L."/>
            <person name="Kyrpides N."/>
            <person name="Mikhailova N."/>
            <person name="Richardson P.P."/>
            <person name="Janssen P.H."/>
            <person name="de Vos W.M."/>
            <person name="Smidt H."/>
        </authorList>
    </citation>
    <scope>NUCLEOTIDE SEQUENCE [LARGE SCALE GENOMIC DNA]</scope>
    <source>
        <strain evidence="4">DSM 11246 / JCM 15787 / PB90-1</strain>
    </source>
</reference>
<dbReference type="STRING" id="452637.Oter_1128"/>